<dbReference type="InterPro" id="IPR049278">
    <property type="entry name" value="MS_channel_C"/>
</dbReference>
<keyword evidence="3" id="KW-1003">Cell membrane</keyword>
<keyword evidence="7" id="KW-0406">Ion transport</keyword>
<evidence type="ECO:0000313" key="12">
    <source>
        <dbReference type="Proteomes" id="UP000476030"/>
    </source>
</evidence>
<evidence type="ECO:0000256" key="5">
    <source>
        <dbReference type="ARBA" id="ARBA00022989"/>
    </source>
</evidence>
<dbReference type="Gene3D" id="1.10.287.1260">
    <property type="match status" value="1"/>
</dbReference>
<comment type="caution">
    <text evidence="7">Lacks conserved residue(s) required for the propagation of feature annotation.</text>
</comment>
<evidence type="ECO:0000259" key="9">
    <source>
        <dbReference type="Pfam" id="PF21082"/>
    </source>
</evidence>
<keyword evidence="7" id="KW-0407">Ion channel</keyword>
<protein>
    <recommendedName>
        <fullName evidence="7">Small-conductance mechanosensitive channel</fullName>
    </recommendedName>
</protein>
<dbReference type="GO" id="GO:0005886">
    <property type="term" value="C:plasma membrane"/>
    <property type="evidence" value="ECO:0007669"/>
    <property type="project" value="UniProtKB-SubCell"/>
</dbReference>
<keyword evidence="7" id="KW-0813">Transport</keyword>
<dbReference type="Gene3D" id="2.30.30.60">
    <property type="match status" value="1"/>
</dbReference>
<feature type="domain" description="Mechanosensitive ion channel transmembrane helices 2/3" evidence="10">
    <location>
        <begin position="62"/>
        <end position="102"/>
    </location>
</feature>
<evidence type="ECO:0000256" key="1">
    <source>
        <dbReference type="ARBA" id="ARBA00004651"/>
    </source>
</evidence>
<dbReference type="PANTHER" id="PTHR30221:SF1">
    <property type="entry name" value="SMALL-CONDUCTANCE MECHANOSENSITIVE CHANNEL"/>
    <property type="match status" value="1"/>
</dbReference>
<feature type="domain" description="Mechanosensitive ion channel MscS" evidence="8">
    <location>
        <begin position="104"/>
        <end position="169"/>
    </location>
</feature>
<comment type="subcellular location">
    <subcellularLocation>
        <location evidence="7">Cell inner membrane</location>
        <topology evidence="7">Multi-pass membrane protein</topology>
    </subcellularLocation>
    <subcellularLocation>
        <location evidence="1">Cell membrane</location>
        <topology evidence="1">Multi-pass membrane protein</topology>
    </subcellularLocation>
</comment>
<dbReference type="Pfam" id="PF05552">
    <property type="entry name" value="MS_channel_1st_1"/>
    <property type="match status" value="1"/>
</dbReference>
<feature type="domain" description="Mechanosensitive ion channel MscS C-terminal" evidence="9">
    <location>
        <begin position="178"/>
        <end position="258"/>
    </location>
</feature>
<evidence type="ECO:0000256" key="2">
    <source>
        <dbReference type="ARBA" id="ARBA00008017"/>
    </source>
</evidence>
<dbReference type="Gene3D" id="3.30.70.100">
    <property type="match status" value="1"/>
</dbReference>
<dbReference type="Pfam" id="PF21082">
    <property type="entry name" value="MS_channel_3rd"/>
    <property type="match status" value="1"/>
</dbReference>
<keyword evidence="5 7" id="KW-1133">Transmembrane helix</keyword>
<evidence type="ECO:0000259" key="8">
    <source>
        <dbReference type="Pfam" id="PF00924"/>
    </source>
</evidence>
<sequence>MDLQEITDELVLIVTQYGLDVIGALVILLIGYIVSKRVPTMLTNIMNKRGIDPTVSGFLGSLTRFVILAITLLLVLAQFGVQTASLIAVLGAAGLAIGLALQGTLSNVAGGVMLLIFRPMKVGQYVEVAGHGGTVKSISLFTTELATPDNVQVIIPNGSVWGSAIRNISFHPTRRMDLVMGIAYEDDIDKARDIMLRLIEADERSHKDPAPLVEIAELADSSVNFTVRVWCDSGNYFPLKFALTKAIKQAFDKEGISIPYPQRDVHLIKQD</sequence>
<dbReference type="Proteomes" id="UP000476030">
    <property type="component" value="Unassembled WGS sequence"/>
</dbReference>
<reference evidence="11 12" key="1">
    <citation type="submission" date="2019-12" db="EMBL/GenBank/DDBJ databases">
        <title>Snethiella sp. nov. sp. isolated from sea sand.</title>
        <authorList>
            <person name="Kim J."/>
            <person name="Jeong S.E."/>
            <person name="Jung H.S."/>
            <person name="Jeon C.O."/>
        </authorList>
    </citation>
    <scope>NUCLEOTIDE SEQUENCE [LARGE SCALE GENOMIC DNA]</scope>
    <source>
        <strain evidence="11 12">DP05</strain>
    </source>
</reference>
<keyword evidence="7" id="KW-0997">Cell inner membrane</keyword>
<dbReference type="Pfam" id="PF00924">
    <property type="entry name" value="MS_channel_2nd"/>
    <property type="match status" value="1"/>
</dbReference>
<comment type="subunit">
    <text evidence="7">Homoheptamer.</text>
</comment>
<keyword evidence="4 7" id="KW-0812">Transmembrane</keyword>
<evidence type="ECO:0000256" key="3">
    <source>
        <dbReference type="ARBA" id="ARBA00022475"/>
    </source>
</evidence>
<evidence type="ECO:0000256" key="7">
    <source>
        <dbReference type="RuleBase" id="RU369025"/>
    </source>
</evidence>
<name>A0A6L8WBH3_9PROT</name>
<dbReference type="InterPro" id="IPR006685">
    <property type="entry name" value="MscS_channel_2nd"/>
</dbReference>
<feature type="transmembrane region" description="Helical" evidence="7">
    <location>
        <begin position="12"/>
        <end position="34"/>
    </location>
</feature>
<accession>A0A6L8WBH3</accession>
<evidence type="ECO:0000313" key="11">
    <source>
        <dbReference type="EMBL" id="MZR31773.1"/>
    </source>
</evidence>
<gene>
    <name evidence="11" type="ORF">GQE98_14145</name>
</gene>
<dbReference type="SUPFAM" id="SSF50182">
    <property type="entry name" value="Sm-like ribonucleoproteins"/>
    <property type="match status" value="1"/>
</dbReference>
<evidence type="ECO:0000256" key="4">
    <source>
        <dbReference type="ARBA" id="ARBA00022692"/>
    </source>
</evidence>
<dbReference type="EMBL" id="WTUW01000009">
    <property type="protein sequence ID" value="MZR31773.1"/>
    <property type="molecule type" value="Genomic_DNA"/>
</dbReference>
<dbReference type="SUPFAM" id="SSF82861">
    <property type="entry name" value="Mechanosensitive channel protein MscS (YggB), transmembrane region"/>
    <property type="match status" value="1"/>
</dbReference>
<dbReference type="InterPro" id="IPR008910">
    <property type="entry name" value="MSC_TM_helix"/>
</dbReference>
<dbReference type="SUPFAM" id="SSF82689">
    <property type="entry name" value="Mechanosensitive channel protein MscS (YggB), C-terminal domain"/>
    <property type="match status" value="1"/>
</dbReference>
<dbReference type="Pfam" id="PF21088">
    <property type="entry name" value="MS_channel_1st"/>
    <property type="match status" value="1"/>
</dbReference>
<dbReference type="PANTHER" id="PTHR30221">
    <property type="entry name" value="SMALL-CONDUCTANCE MECHANOSENSITIVE CHANNEL"/>
    <property type="match status" value="1"/>
</dbReference>
<keyword evidence="6 7" id="KW-0472">Membrane</keyword>
<comment type="caution">
    <text evidence="11">The sequence shown here is derived from an EMBL/GenBank/DDBJ whole genome shotgun (WGS) entry which is preliminary data.</text>
</comment>
<organism evidence="11 12">
    <name type="scientific">Sneathiella litorea</name>
    <dbReference type="NCBI Taxonomy" id="2606216"/>
    <lineage>
        <taxon>Bacteria</taxon>
        <taxon>Pseudomonadati</taxon>
        <taxon>Pseudomonadota</taxon>
        <taxon>Alphaproteobacteria</taxon>
        <taxon>Sneathiellales</taxon>
        <taxon>Sneathiellaceae</taxon>
        <taxon>Sneathiella</taxon>
    </lineage>
</organism>
<dbReference type="RefSeq" id="WP_161316367.1">
    <property type="nucleotide sequence ID" value="NZ_WTUW01000009.1"/>
</dbReference>
<dbReference type="InterPro" id="IPR010920">
    <property type="entry name" value="LSM_dom_sf"/>
</dbReference>
<dbReference type="InterPro" id="IPR023408">
    <property type="entry name" value="MscS_beta-dom_sf"/>
</dbReference>
<proteinExistence type="inferred from homology"/>
<dbReference type="InterPro" id="IPR011066">
    <property type="entry name" value="MscS_channel_C_sf"/>
</dbReference>
<dbReference type="InterPro" id="IPR045275">
    <property type="entry name" value="MscS_archaea/bacteria_type"/>
</dbReference>
<dbReference type="InterPro" id="IPR011014">
    <property type="entry name" value="MscS_channel_TM-2"/>
</dbReference>
<feature type="transmembrane region" description="Helical" evidence="7">
    <location>
        <begin position="55"/>
        <end position="81"/>
    </location>
</feature>
<keyword evidence="12" id="KW-1185">Reference proteome</keyword>
<dbReference type="GO" id="GO:0008381">
    <property type="term" value="F:mechanosensitive monoatomic ion channel activity"/>
    <property type="evidence" value="ECO:0007669"/>
    <property type="project" value="InterPro"/>
</dbReference>
<comment type="function">
    <text evidence="7">Mechanosensitive channel that participates in the regulation of osmotic pressure changes within the cell, opening in response to stretch forces in the membrane lipid bilayer, without the need for other proteins. Contributes to normal resistance to hypoosmotic shock. Forms an ion channel of 1.0 nanosiemens conductance with a slight preference for anions.</text>
</comment>
<dbReference type="InterPro" id="IPR049142">
    <property type="entry name" value="MS_channel_1st"/>
</dbReference>
<evidence type="ECO:0000256" key="6">
    <source>
        <dbReference type="ARBA" id="ARBA00023136"/>
    </source>
</evidence>
<feature type="transmembrane region" description="Helical" evidence="7">
    <location>
        <begin position="87"/>
        <end position="117"/>
    </location>
</feature>
<comment type="similarity">
    <text evidence="2 7">Belongs to the MscS (TC 1.A.23) family.</text>
</comment>
<evidence type="ECO:0000259" key="10">
    <source>
        <dbReference type="Pfam" id="PF21088"/>
    </source>
</evidence>
<dbReference type="AlphaFoldDB" id="A0A6L8WBH3"/>